<accession>A0A9D1IGB8</accession>
<dbReference type="AlphaFoldDB" id="A0A9D1IGB8"/>
<dbReference type="Pfam" id="PF09586">
    <property type="entry name" value="YfhO"/>
    <property type="match status" value="1"/>
</dbReference>
<feature type="transmembrane region" description="Helical" evidence="1">
    <location>
        <begin position="407"/>
        <end position="423"/>
    </location>
</feature>
<reference evidence="2" key="1">
    <citation type="submission" date="2020-10" db="EMBL/GenBank/DDBJ databases">
        <authorList>
            <person name="Gilroy R."/>
        </authorList>
    </citation>
    <scope>NUCLEOTIDE SEQUENCE</scope>
    <source>
        <strain evidence="2">ChiGjej1B1-19959</strain>
    </source>
</reference>
<keyword evidence="1" id="KW-0472">Membrane</keyword>
<evidence type="ECO:0000313" key="2">
    <source>
        <dbReference type="EMBL" id="HIU36498.1"/>
    </source>
</evidence>
<feature type="transmembrane region" description="Helical" evidence="1">
    <location>
        <begin position="12"/>
        <end position="35"/>
    </location>
</feature>
<feature type="transmembrane region" description="Helical" evidence="1">
    <location>
        <begin position="857"/>
        <end position="877"/>
    </location>
</feature>
<dbReference type="PANTHER" id="PTHR38454:SF1">
    <property type="entry name" value="INTEGRAL MEMBRANE PROTEIN"/>
    <property type="match status" value="1"/>
</dbReference>
<feature type="transmembrane region" description="Helical" evidence="1">
    <location>
        <begin position="163"/>
        <end position="179"/>
    </location>
</feature>
<feature type="transmembrane region" description="Helical" evidence="1">
    <location>
        <begin position="318"/>
        <end position="337"/>
    </location>
</feature>
<protein>
    <submittedName>
        <fullName evidence="2">YfhO family protein</fullName>
    </submittedName>
</protein>
<reference evidence="2" key="2">
    <citation type="journal article" date="2021" name="PeerJ">
        <title>Extensive microbial diversity within the chicken gut microbiome revealed by metagenomics and culture.</title>
        <authorList>
            <person name="Gilroy R."/>
            <person name="Ravi A."/>
            <person name="Getino M."/>
            <person name="Pursley I."/>
            <person name="Horton D.L."/>
            <person name="Alikhan N.F."/>
            <person name="Baker D."/>
            <person name="Gharbi K."/>
            <person name="Hall N."/>
            <person name="Watson M."/>
            <person name="Adriaenssens E.M."/>
            <person name="Foster-Nyarko E."/>
            <person name="Jarju S."/>
            <person name="Secka A."/>
            <person name="Antonio M."/>
            <person name="Oren A."/>
            <person name="Chaudhuri R.R."/>
            <person name="La Ragione R."/>
            <person name="Hildebrand F."/>
            <person name="Pallen M.J."/>
        </authorList>
    </citation>
    <scope>NUCLEOTIDE SEQUENCE</scope>
    <source>
        <strain evidence="2">ChiGjej1B1-19959</strain>
    </source>
</reference>
<proteinExistence type="predicted"/>
<feature type="transmembrane region" description="Helical" evidence="1">
    <location>
        <begin position="199"/>
        <end position="217"/>
    </location>
</feature>
<feature type="transmembrane region" description="Helical" evidence="1">
    <location>
        <begin position="435"/>
        <end position="453"/>
    </location>
</feature>
<comment type="caution">
    <text evidence="2">The sequence shown here is derived from an EMBL/GenBank/DDBJ whole genome shotgun (WGS) entry which is preliminary data.</text>
</comment>
<dbReference type="PANTHER" id="PTHR38454">
    <property type="entry name" value="INTEGRAL MEMBRANE PROTEIN-RELATED"/>
    <property type="match status" value="1"/>
</dbReference>
<dbReference type="InterPro" id="IPR018580">
    <property type="entry name" value="Uncharacterised_YfhO"/>
</dbReference>
<sequence>MQKKRSAFYRNRFVWIAGLCAAGIMTLVYFCYNLVPFGEMTILRMDLYHQYGPLFAELYDRITEGGSLLYSWQSGLGGSFLGNLLNYLASPFTLLVLAFGHENVTEAISLMILLKSVASACAFAYYLKASFHKEDASIAAFGVLYAFCGYFIAYYWNLMWIDAMYLFPLVMLGIERIIRRGRPALYCVSLALCFVTNYYMAYMVCVFSVLYFFTYYFSGHALSDTFETVDPFSKKPSLIKRLKNSRFFCAGWKFAFYSVLAVSLCCVLLFPLIEVLAESSATSGSAPTQLQKYFSVFDFLANHLAASDPTIRSSGSDVLPNVYCGVLTLLLVPLYLFCKTIPSREKAAYVCLLGVLYLSFDLNYLNFFWHGLHFPNDLPYRFSFMYSFVLLRMAYRAFTQLRAFSRNQLLGAGVGLVGFLVLVEELGSKNIDDVSLLLSLLFAVGYVVVLYIFKNRRYAASAVSILLLCTVISEIALADTNKYSMNQPKENYTADYVDFQALKAQLDEYDGGFYRMELTNLRTRMDPSWYGYNGVSVFSSMAYEKTANLQSEVGLFGNFINSYTYRLQTPVYNAMFGLKYIVDNDASDMSEQFYKPLFSQGVFYAYENLYALPVAFACGEVAASWDSGATTDPFAAQADWFEAATGFSNVFRKMPVEYVSYNNIEEFLEGETESGTISYRKLDTGAGASFTLELTPTEDGNVYVYAKSDQADSILYSSNLFSKSVTASEGNILDLGRRSAGETIYVDVAVKSTEASGTLEFYAYTMDTDAFEAGYASLADGGLKLTSYGDTYLRGTLTAGDDEIVFTSIPYDRNWKVYVDGQALFEEDVLAISEGLLGFRIGPGEHEITLRYTSSGLYVGALFSCITIVFATFLVICRRREWLWYKPKYTRKWEQDPTQGPAPSAADEPVRHEADSLIAEYLDLDIIVEDKKRSGGSEQDDENSV</sequence>
<feature type="transmembrane region" description="Helical" evidence="1">
    <location>
        <begin position="138"/>
        <end position="156"/>
    </location>
</feature>
<feature type="transmembrane region" description="Helical" evidence="1">
    <location>
        <begin position="458"/>
        <end position="478"/>
    </location>
</feature>
<feature type="transmembrane region" description="Helical" evidence="1">
    <location>
        <begin position="107"/>
        <end position="126"/>
    </location>
</feature>
<dbReference type="Proteomes" id="UP000824071">
    <property type="component" value="Unassembled WGS sequence"/>
</dbReference>
<feature type="transmembrane region" description="Helical" evidence="1">
    <location>
        <begin position="80"/>
        <end position="100"/>
    </location>
</feature>
<feature type="transmembrane region" description="Helical" evidence="1">
    <location>
        <begin position="250"/>
        <end position="273"/>
    </location>
</feature>
<keyword evidence="1" id="KW-0812">Transmembrane</keyword>
<organism evidence="2 3">
    <name type="scientific">Candidatus Fimenecus excrementigallinarum</name>
    <dbReference type="NCBI Taxonomy" id="2840816"/>
    <lineage>
        <taxon>Bacteria</taxon>
        <taxon>Bacillati</taxon>
        <taxon>Bacillota</taxon>
        <taxon>Clostridia</taxon>
        <taxon>Candidatus Fimenecus</taxon>
    </lineage>
</organism>
<gene>
    <name evidence="2" type="ORF">IAC53_07840</name>
</gene>
<name>A0A9D1IGB8_9FIRM</name>
<feature type="transmembrane region" description="Helical" evidence="1">
    <location>
        <begin position="349"/>
        <end position="372"/>
    </location>
</feature>
<feature type="transmembrane region" description="Helical" evidence="1">
    <location>
        <begin position="378"/>
        <end position="395"/>
    </location>
</feature>
<dbReference type="EMBL" id="DVMW01000043">
    <property type="protein sequence ID" value="HIU36498.1"/>
    <property type="molecule type" value="Genomic_DNA"/>
</dbReference>
<evidence type="ECO:0000313" key="3">
    <source>
        <dbReference type="Proteomes" id="UP000824071"/>
    </source>
</evidence>
<evidence type="ECO:0000256" key="1">
    <source>
        <dbReference type="SAM" id="Phobius"/>
    </source>
</evidence>
<keyword evidence="1" id="KW-1133">Transmembrane helix</keyword>